<dbReference type="Pfam" id="PF00665">
    <property type="entry name" value="rve"/>
    <property type="match status" value="1"/>
</dbReference>
<dbReference type="InterPro" id="IPR012337">
    <property type="entry name" value="RNaseH-like_sf"/>
</dbReference>
<gene>
    <name evidence="2" type="ORF">S01H1_04585</name>
</gene>
<comment type="caution">
    <text evidence="2">The sequence shown here is derived from an EMBL/GenBank/DDBJ whole genome shotgun (WGS) entry which is preliminary data.</text>
</comment>
<dbReference type="SUPFAM" id="SSF46689">
    <property type="entry name" value="Homeodomain-like"/>
    <property type="match status" value="1"/>
</dbReference>
<dbReference type="NCBIfam" id="NF033516">
    <property type="entry name" value="transpos_IS3"/>
    <property type="match status" value="1"/>
</dbReference>
<dbReference type="GO" id="GO:0015074">
    <property type="term" value="P:DNA integration"/>
    <property type="evidence" value="ECO:0007669"/>
    <property type="project" value="InterPro"/>
</dbReference>
<dbReference type="InterPro" id="IPR050900">
    <property type="entry name" value="Transposase_IS3/IS150/IS904"/>
</dbReference>
<dbReference type="Pfam" id="PF13565">
    <property type="entry name" value="HTH_32"/>
    <property type="match status" value="1"/>
</dbReference>
<dbReference type="InterPro" id="IPR036397">
    <property type="entry name" value="RNaseH_sf"/>
</dbReference>
<evidence type="ECO:0000259" key="1">
    <source>
        <dbReference type="PROSITE" id="PS50994"/>
    </source>
</evidence>
<dbReference type="InterPro" id="IPR048020">
    <property type="entry name" value="Transpos_IS3"/>
</dbReference>
<dbReference type="InterPro" id="IPR009057">
    <property type="entry name" value="Homeodomain-like_sf"/>
</dbReference>
<dbReference type="Gene3D" id="3.30.420.10">
    <property type="entry name" value="Ribonuclease H-like superfamily/Ribonuclease H"/>
    <property type="match status" value="1"/>
</dbReference>
<organism evidence="2">
    <name type="scientific">marine sediment metagenome</name>
    <dbReference type="NCBI Taxonomy" id="412755"/>
    <lineage>
        <taxon>unclassified sequences</taxon>
        <taxon>metagenomes</taxon>
        <taxon>ecological metagenomes</taxon>
    </lineage>
</organism>
<dbReference type="GO" id="GO:0003676">
    <property type="term" value="F:nucleic acid binding"/>
    <property type="evidence" value="ECO:0007669"/>
    <property type="project" value="InterPro"/>
</dbReference>
<dbReference type="EMBL" id="BARS01002414">
    <property type="protein sequence ID" value="GAF85016.1"/>
    <property type="molecule type" value="Genomic_DNA"/>
</dbReference>
<protein>
    <recommendedName>
        <fullName evidence="1">Integrase catalytic domain-containing protein</fullName>
    </recommendedName>
</protein>
<dbReference type="SUPFAM" id="SSF53098">
    <property type="entry name" value="Ribonuclease H-like"/>
    <property type="match status" value="1"/>
</dbReference>
<dbReference type="PANTHER" id="PTHR46889">
    <property type="entry name" value="TRANSPOSASE INSF FOR INSERTION SEQUENCE IS3B-RELATED"/>
    <property type="match status" value="1"/>
</dbReference>
<feature type="domain" description="Integrase catalytic" evidence="1">
    <location>
        <begin position="120"/>
        <end position="287"/>
    </location>
</feature>
<reference evidence="2" key="1">
    <citation type="journal article" date="2014" name="Front. Microbiol.">
        <title>High frequency of phylogenetically diverse reductive dehalogenase-homologous genes in deep subseafloor sedimentary metagenomes.</title>
        <authorList>
            <person name="Kawai M."/>
            <person name="Futagami T."/>
            <person name="Toyoda A."/>
            <person name="Takaki Y."/>
            <person name="Nishi S."/>
            <person name="Hori S."/>
            <person name="Arai W."/>
            <person name="Tsubouchi T."/>
            <person name="Morono Y."/>
            <person name="Uchiyama I."/>
            <person name="Ito T."/>
            <person name="Fujiyama A."/>
            <person name="Inagaki F."/>
            <person name="Takami H."/>
        </authorList>
    </citation>
    <scope>NUCLEOTIDE SEQUENCE</scope>
    <source>
        <strain evidence="2">Expedition CK06-06</strain>
    </source>
</reference>
<dbReference type="InterPro" id="IPR001584">
    <property type="entry name" value="Integrase_cat-core"/>
</dbReference>
<sequence>MSAGDKAIILARVENQSGGKRQALMALGIPKSSYYRWRRGQPDSKNRERPWNRITPEEEDRILAVAREHPDLSSRQLAAWITDNEGFAVSESTVYRILRREGLVKRLEVQLVAGKEYHTKTTRPHQLWATDASYFKVVGWGYYYLVTVMDDYSRFILAWKLQKDMSANSLIEVIQEAVDATGMTDVPVEDRTRLLSDNGAGYVSRSFRDYLHLVGIHHILAAPYHPQTNGKLERYHQSIKREVNQLPYELPSQLEQAIADFVDYYNYRRYHKALGNVAPADVLYGMRENILQRRKEVQIQTINRRRDYNQALRELVNAA</sequence>
<accession>X0TCJ4</accession>
<dbReference type="PANTHER" id="PTHR46889:SF4">
    <property type="entry name" value="TRANSPOSASE INSO FOR INSERTION SEQUENCE ELEMENT IS911B-RELATED"/>
    <property type="match status" value="1"/>
</dbReference>
<dbReference type="PROSITE" id="PS50994">
    <property type="entry name" value="INTEGRASE"/>
    <property type="match status" value="1"/>
</dbReference>
<proteinExistence type="predicted"/>
<name>X0TCJ4_9ZZZZ</name>
<dbReference type="AlphaFoldDB" id="X0TCJ4"/>
<evidence type="ECO:0000313" key="2">
    <source>
        <dbReference type="EMBL" id="GAF85016.1"/>
    </source>
</evidence>